<dbReference type="Pfam" id="PF07714">
    <property type="entry name" value="PK_Tyr_Ser-Thr"/>
    <property type="match status" value="1"/>
</dbReference>
<organism evidence="2 3">
    <name type="scientific">Rhizopogon vesiculosus</name>
    <dbReference type="NCBI Taxonomy" id="180088"/>
    <lineage>
        <taxon>Eukaryota</taxon>
        <taxon>Fungi</taxon>
        <taxon>Dikarya</taxon>
        <taxon>Basidiomycota</taxon>
        <taxon>Agaricomycotina</taxon>
        <taxon>Agaricomycetes</taxon>
        <taxon>Agaricomycetidae</taxon>
        <taxon>Boletales</taxon>
        <taxon>Suillineae</taxon>
        <taxon>Rhizopogonaceae</taxon>
        <taxon>Rhizopogon</taxon>
    </lineage>
</organism>
<name>A0A1J8QIT9_9AGAM</name>
<dbReference type="InterPro" id="IPR001245">
    <property type="entry name" value="Ser-Thr/Tyr_kinase_cat_dom"/>
</dbReference>
<dbReference type="InterPro" id="IPR000719">
    <property type="entry name" value="Prot_kinase_dom"/>
</dbReference>
<sequence length="92" mass="10430">MLDEVVESGPFYGSRLGAVRWAAPELMVTRSFSIRFPTSKSDVWSFGCNMIHVLSGQEPWSALTSDMDVSPFVFPPTMLLFDQQIILLQIRF</sequence>
<feature type="domain" description="Protein kinase" evidence="1">
    <location>
        <begin position="1"/>
        <end position="92"/>
    </location>
</feature>
<dbReference type="OrthoDB" id="4062651at2759"/>
<dbReference type="Proteomes" id="UP000183567">
    <property type="component" value="Unassembled WGS sequence"/>
</dbReference>
<dbReference type="PROSITE" id="PS50011">
    <property type="entry name" value="PROTEIN_KINASE_DOM"/>
    <property type="match status" value="1"/>
</dbReference>
<gene>
    <name evidence="2" type="ORF">AZE42_05980</name>
</gene>
<dbReference type="InterPro" id="IPR011009">
    <property type="entry name" value="Kinase-like_dom_sf"/>
</dbReference>
<dbReference type="AlphaFoldDB" id="A0A1J8QIT9"/>
<dbReference type="SUPFAM" id="SSF56112">
    <property type="entry name" value="Protein kinase-like (PK-like)"/>
    <property type="match status" value="1"/>
</dbReference>
<evidence type="ECO:0000259" key="1">
    <source>
        <dbReference type="PROSITE" id="PS50011"/>
    </source>
</evidence>
<proteinExistence type="predicted"/>
<dbReference type="GO" id="GO:0005524">
    <property type="term" value="F:ATP binding"/>
    <property type="evidence" value="ECO:0007669"/>
    <property type="project" value="InterPro"/>
</dbReference>
<accession>A0A1J8QIT9</accession>
<dbReference type="Gene3D" id="1.10.510.10">
    <property type="entry name" value="Transferase(Phosphotransferase) domain 1"/>
    <property type="match status" value="1"/>
</dbReference>
<dbReference type="EMBL" id="LVVM01005950">
    <property type="protein sequence ID" value="OJA09362.1"/>
    <property type="molecule type" value="Genomic_DNA"/>
</dbReference>
<dbReference type="GO" id="GO:0004672">
    <property type="term" value="F:protein kinase activity"/>
    <property type="evidence" value="ECO:0007669"/>
    <property type="project" value="InterPro"/>
</dbReference>
<evidence type="ECO:0000313" key="3">
    <source>
        <dbReference type="Proteomes" id="UP000183567"/>
    </source>
</evidence>
<comment type="caution">
    <text evidence="2">The sequence shown here is derived from an EMBL/GenBank/DDBJ whole genome shotgun (WGS) entry which is preliminary data.</text>
</comment>
<reference evidence="2 3" key="1">
    <citation type="submission" date="2016-03" db="EMBL/GenBank/DDBJ databases">
        <title>Comparative genomics of the ectomycorrhizal sister species Rhizopogon vinicolor and Rhizopogon vesiculosus (Basidiomycota: Boletales) reveals a divergence of the mating type B locus.</title>
        <authorList>
            <person name="Mujic A.B."/>
            <person name="Kuo A."/>
            <person name="Tritt A."/>
            <person name="Lipzen A."/>
            <person name="Chen C."/>
            <person name="Johnson J."/>
            <person name="Sharma A."/>
            <person name="Barry K."/>
            <person name="Grigoriev I.V."/>
            <person name="Spatafora J.W."/>
        </authorList>
    </citation>
    <scope>NUCLEOTIDE SEQUENCE [LARGE SCALE GENOMIC DNA]</scope>
    <source>
        <strain evidence="2 3">AM-OR11-056</strain>
    </source>
</reference>
<evidence type="ECO:0000313" key="2">
    <source>
        <dbReference type="EMBL" id="OJA09362.1"/>
    </source>
</evidence>
<keyword evidence="3" id="KW-1185">Reference proteome</keyword>
<protein>
    <recommendedName>
        <fullName evidence="1">Protein kinase domain-containing protein</fullName>
    </recommendedName>
</protein>